<dbReference type="EMBL" id="FOEF01000003">
    <property type="protein sequence ID" value="SEO97249.1"/>
    <property type="molecule type" value="Genomic_DNA"/>
</dbReference>
<sequence length="569" mass="63424">MTVKPLDFTEFPDFAALTRLLREWVAACPELVTLESVGSSWEGRDVWLLTLTNRKTGPDNEKPGFFVEAGIHATEWTGGFAALHLVNRLLLGYGVDERVTRLLDTRTIYVVPRLGPDGYERTRAEGRFIRSTVRPHPADRPGPGLRLCDVDGDGRTLFMRIPDPDGPWKKCERDPRLLVRREPDEAGGEYYRLLREGEIEDYAGDDVVTVADPLEGIDLGQNLPTDWAAAPRTPDNAGPFPGSEPETQAVLHAVVDRKNICGFVTCHTFGALHLRPPLNRSEDFPYADQRVYGVFGEKAEALTGYDVMSFHDLKHDPDLEFRGGQLGWYYHQLGLFAWITEFWNPKRAAGITTRGNSSWLIDPPLDDALKLIEWSDTELGGRGYVDWYPFEHPQLGPVELGGWDKINYWYNPPLDRIEAEVAPHTEWIVFQALSSPLLRIRSIRADEVGEGIYRVHAVVANAGWLPTYVTQKALDRSLVADLTAEIRLPEGSRLVTGDRAVPLGQLEGRSGARSTTTWWGHQPGTPDLTAVEWAVEAPRGTTITVRASHPRAGVAQAEVRLGDEGDSGL</sequence>
<name>A0A1H8U1W6_9PSEU</name>
<evidence type="ECO:0000256" key="1">
    <source>
        <dbReference type="ARBA" id="ARBA00001947"/>
    </source>
</evidence>
<dbReference type="OrthoDB" id="5240362at2"/>
<accession>A0A1H8U1W6</accession>
<evidence type="ECO:0000259" key="8">
    <source>
        <dbReference type="PROSITE" id="PS52035"/>
    </source>
</evidence>
<evidence type="ECO:0000256" key="2">
    <source>
        <dbReference type="ARBA" id="ARBA00005988"/>
    </source>
</evidence>
<dbReference type="SUPFAM" id="SSF53187">
    <property type="entry name" value="Zn-dependent exopeptidases"/>
    <property type="match status" value="1"/>
</dbReference>
<protein>
    <submittedName>
        <fullName evidence="9">Zinc carboxypeptidase</fullName>
    </submittedName>
</protein>
<dbReference type="GO" id="GO:0004181">
    <property type="term" value="F:metallocarboxypeptidase activity"/>
    <property type="evidence" value="ECO:0007669"/>
    <property type="project" value="InterPro"/>
</dbReference>
<evidence type="ECO:0000313" key="10">
    <source>
        <dbReference type="Proteomes" id="UP000198582"/>
    </source>
</evidence>
<dbReference type="PROSITE" id="PS52035">
    <property type="entry name" value="PEPTIDASE_M14"/>
    <property type="match status" value="1"/>
</dbReference>
<dbReference type="Proteomes" id="UP000198582">
    <property type="component" value="Unassembled WGS sequence"/>
</dbReference>
<dbReference type="PANTHER" id="PTHR11705:SF143">
    <property type="entry name" value="SLL0236 PROTEIN"/>
    <property type="match status" value="1"/>
</dbReference>
<proteinExistence type="inferred from homology"/>
<evidence type="ECO:0000256" key="4">
    <source>
        <dbReference type="ARBA" id="ARBA00022801"/>
    </source>
</evidence>
<dbReference type="CDD" id="cd06905">
    <property type="entry name" value="M14-like"/>
    <property type="match status" value="1"/>
</dbReference>
<gene>
    <name evidence="9" type="ORF">SAMN04489732_10331</name>
</gene>
<comment type="caution">
    <text evidence="7">Lacks conserved residue(s) required for the propagation of feature annotation.</text>
</comment>
<evidence type="ECO:0000256" key="3">
    <source>
        <dbReference type="ARBA" id="ARBA00022670"/>
    </source>
</evidence>
<keyword evidence="9" id="KW-0121">Carboxypeptidase</keyword>
<keyword evidence="3" id="KW-0645">Protease</keyword>
<feature type="domain" description="Peptidase M14" evidence="8">
    <location>
        <begin position="7"/>
        <end position="388"/>
    </location>
</feature>
<keyword evidence="5" id="KW-0862">Zinc</keyword>
<evidence type="ECO:0000256" key="5">
    <source>
        <dbReference type="ARBA" id="ARBA00022833"/>
    </source>
</evidence>
<evidence type="ECO:0000313" key="9">
    <source>
        <dbReference type="EMBL" id="SEO97249.1"/>
    </source>
</evidence>
<dbReference type="InterPro" id="IPR000834">
    <property type="entry name" value="Peptidase_M14"/>
</dbReference>
<organism evidence="9 10">
    <name type="scientific">Amycolatopsis saalfeldensis</name>
    <dbReference type="NCBI Taxonomy" id="394193"/>
    <lineage>
        <taxon>Bacteria</taxon>
        <taxon>Bacillati</taxon>
        <taxon>Actinomycetota</taxon>
        <taxon>Actinomycetes</taxon>
        <taxon>Pseudonocardiales</taxon>
        <taxon>Pseudonocardiaceae</taxon>
        <taxon>Amycolatopsis</taxon>
    </lineage>
</organism>
<dbReference type="RefSeq" id="WP_091614788.1">
    <property type="nucleotide sequence ID" value="NZ_FOEF01000003.1"/>
</dbReference>
<keyword evidence="6" id="KW-0482">Metalloprotease</keyword>
<keyword evidence="4" id="KW-0378">Hydrolase</keyword>
<dbReference type="Gene3D" id="3.40.630.10">
    <property type="entry name" value="Zn peptidases"/>
    <property type="match status" value="1"/>
</dbReference>
<comment type="similarity">
    <text evidence="2 7">Belongs to the peptidase M14 family.</text>
</comment>
<dbReference type="GO" id="GO:0008270">
    <property type="term" value="F:zinc ion binding"/>
    <property type="evidence" value="ECO:0007669"/>
    <property type="project" value="InterPro"/>
</dbReference>
<reference evidence="9 10" key="1">
    <citation type="submission" date="2016-10" db="EMBL/GenBank/DDBJ databases">
        <authorList>
            <person name="de Groot N.N."/>
        </authorList>
    </citation>
    <scope>NUCLEOTIDE SEQUENCE [LARGE SCALE GENOMIC DNA]</scope>
    <source>
        <strain evidence="9 10">DSM 44993</strain>
    </source>
</reference>
<dbReference type="STRING" id="394193.SAMN04489732_10331"/>
<dbReference type="PRINTS" id="PR00765">
    <property type="entry name" value="CRBOXYPTASEA"/>
</dbReference>
<dbReference type="GO" id="GO:0006508">
    <property type="term" value="P:proteolysis"/>
    <property type="evidence" value="ECO:0007669"/>
    <property type="project" value="UniProtKB-KW"/>
</dbReference>
<dbReference type="AlphaFoldDB" id="A0A1H8U1W6"/>
<evidence type="ECO:0000256" key="6">
    <source>
        <dbReference type="ARBA" id="ARBA00023049"/>
    </source>
</evidence>
<keyword evidence="10" id="KW-1185">Reference proteome</keyword>
<comment type="cofactor">
    <cofactor evidence="1">
        <name>Zn(2+)</name>
        <dbReference type="ChEBI" id="CHEBI:29105"/>
    </cofactor>
</comment>
<evidence type="ECO:0000256" key="7">
    <source>
        <dbReference type="PROSITE-ProRule" id="PRU01379"/>
    </source>
</evidence>
<dbReference type="Pfam" id="PF00246">
    <property type="entry name" value="Peptidase_M14"/>
    <property type="match status" value="1"/>
</dbReference>
<dbReference type="PANTHER" id="PTHR11705">
    <property type="entry name" value="PROTEASE FAMILY M14 CARBOXYPEPTIDASE A,B"/>
    <property type="match status" value="1"/>
</dbReference>
<dbReference type="SMART" id="SM00631">
    <property type="entry name" value="Zn_pept"/>
    <property type="match status" value="1"/>
</dbReference>
<dbReference type="GO" id="GO:0005615">
    <property type="term" value="C:extracellular space"/>
    <property type="evidence" value="ECO:0007669"/>
    <property type="project" value="TreeGrafter"/>
</dbReference>